<dbReference type="Pfam" id="PF04542">
    <property type="entry name" value="Sigma70_r2"/>
    <property type="match status" value="1"/>
</dbReference>
<keyword evidence="4" id="KW-0238">DNA-binding</keyword>
<name>A0A8J3I9Y5_9CHLR</name>
<dbReference type="SUPFAM" id="SSF88659">
    <property type="entry name" value="Sigma3 and sigma4 domains of RNA polymerase sigma factors"/>
    <property type="match status" value="1"/>
</dbReference>
<dbReference type="Gene3D" id="1.10.10.10">
    <property type="entry name" value="Winged helix-like DNA-binding domain superfamily/Winged helix DNA-binding domain"/>
    <property type="match status" value="1"/>
</dbReference>
<dbReference type="InterPro" id="IPR036388">
    <property type="entry name" value="WH-like_DNA-bd_sf"/>
</dbReference>
<feature type="domain" description="RNA polymerase sigma-70 region 4" evidence="7">
    <location>
        <begin position="124"/>
        <end position="172"/>
    </location>
</feature>
<dbReference type="PANTHER" id="PTHR43133">
    <property type="entry name" value="RNA POLYMERASE ECF-TYPE SIGMA FACTO"/>
    <property type="match status" value="1"/>
</dbReference>
<dbReference type="EMBL" id="BNJF01000005">
    <property type="protein sequence ID" value="GHO49500.1"/>
    <property type="molecule type" value="Genomic_DNA"/>
</dbReference>
<keyword evidence="9" id="KW-1185">Reference proteome</keyword>
<dbReference type="GO" id="GO:0003677">
    <property type="term" value="F:DNA binding"/>
    <property type="evidence" value="ECO:0007669"/>
    <property type="project" value="UniProtKB-KW"/>
</dbReference>
<proteinExistence type="inferred from homology"/>
<dbReference type="PANTHER" id="PTHR43133:SF57">
    <property type="entry name" value="RNA POLYMERASE SIGMA-70 FACTOR"/>
    <property type="match status" value="1"/>
</dbReference>
<sequence length="183" mass="21408">MQSEYPFPDAPIDAGTALFDQYGELIFMHIRAQVQLREDAEDITTEVFTAALENQPILHATRSEQLAWLRRVARNKVIDYYRRQKRRPVVVLDSIADSLLDEALNNPEFTFLMREQQTQLHQHISELPPLQQHILRLRYGHSLRCAEIGQMVEKSEAAVRQLLSRSIRQLRARFTTLEKEERA</sequence>
<dbReference type="NCBIfam" id="TIGR02937">
    <property type="entry name" value="sigma70-ECF"/>
    <property type="match status" value="1"/>
</dbReference>
<dbReference type="Gene3D" id="1.10.1740.10">
    <property type="match status" value="1"/>
</dbReference>
<evidence type="ECO:0000256" key="2">
    <source>
        <dbReference type="ARBA" id="ARBA00023015"/>
    </source>
</evidence>
<dbReference type="GO" id="GO:0016987">
    <property type="term" value="F:sigma factor activity"/>
    <property type="evidence" value="ECO:0007669"/>
    <property type="project" value="UniProtKB-KW"/>
</dbReference>
<keyword evidence="3" id="KW-0731">Sigma factor</keyword>
<dbReference type="InterPro" id="IPR013325">
    <property type="entry name" value="RNA_pol_sigma_r2"/>
</dbReference>
<reference evidence="8" key="1">
    <citation type="submission" date="2020-10" db="EMBL/GenBank/DDBJ databases">
        <title>Taxonomic study of unclassified bacteria belonging to the class Ktedonobacteria.</title>
        <authorList>
            <person name="Yabe S."/>
            <person name="Wang C.M."/>
            <person name="Zheng Y."/>
            <person name="Sakai Y."/>
            <person name="Cavaletti L."/>
            <person name="Monciardini P."/>
            <person name="Donadio S."/>
        </authorList>
    </citation>
    <scope>NUCLEOTIDE SEQUENCE</scope>
    <source>
        <strain evidence="8">SOSP1-1</strain>
    </source>
</reference>
<dbReference type="Pfam" id="PF04545">
    <property type="entry name" value="Sigma70_r4"/>
    <property type="match status" value="1"/>
</dbReference>
<dbReference type="SUPFAM" id="SSF88946">
    <property type="entry name" value="Sigma2 domain of RNA polymerase sigma factors"/>
    <property type="match status" value="1"/>
</dbReference>
<evidence type="ECO:0000259" key="6">
    <source>
        <dbReference type="Pfam" id="PF04542"/>
    </source>
</evidence>
<evidence type="ECO:0000313" key="9">
    <source>
        <dbReference type="Proteomes" id="UP000612362"/>
    </source>
</evidence>
<feature type="domain" description="RNA polymerase sigma-70 region 2" evidence="6">
    <location>
        <begin position="18"/>
        <end position="87"/>
    </location>
</feature>
<dbReference type="GO" id="GO:0006352">
    <property type="term" value="P:DNA-templated transcription initiation"/>
    <property type="evidence" value="ECO:0007669"/>
    <property type="project" value="InterPro"/>
</dbReference>
<evidence type="ECO:0000256" key="3">
    <source>
        <dbReference type="ARBA" id="ARBA00023082"/>
    </source>
</evidence>
<protein>
    <submittedName>
        <fullName evidence="8">Uncharacterized protein</fullName>
    </submittedName>
</protein>
<organism evidence="8 9">
    <name type="scientific">Ktedonospora formicarum</name>
    <dbReference type="NCBI Taxonomy" id="2778364"/>
    <lineage>
        <taxon>Bacteria</taxon>
        <taxon>Bacillati</taxon>
        <taxon>Chloroflexota</taxon>
        <taxon>Ktedonobacteria</taxon>
        <taxon>Ktedonobacterales</taxon>
        <taxon>Ktedonobacteraceae</taxon>
        <taxon>Ktedonospora</taxon>
    </lineage>
</organism>
<keyword evidence="2" id="KW-0805">Transcription regulation</keyword>
<dbReference type="InterPro" id="IPR014284">
    <property type="entry name" value="RNA_pol_sigma-70_dom"/>
</dbReference>
<evidence type="ECO:0000256" key="4">
    <source>
        <dbReference type="ARBA" id="ARBA00023125"/>
    </source>
</evidence>
<dbReference type="AlphaFoldDB" id="A0A8J3I9Y5"/>
<dbReference type="InterPro" id="IPR007630">
    <property type="entry name" value="RNA_pol_sigma70_r4"/>
</dbReference>
<dbReference type="InterPro" id="IPR039425">
    <property type="entry name" value="RNA_pol_sigma-70-like"/>
</dbReference>
<gene>
    <name evidence="8" type="ORF">KSX_76630</name>
</gene>
<dbReference type="InterPro" id="IPR013324">
    <property type="entry name" value="RNA_pol_sigma_r3/r4-like"/>
</dbReference>
<keyword evidence="5" id="KW-0804">Transcription</keyword>
<dbReference type="RefSeq" id="WP_220198615.1">
    <property type="nucleotide sequence ID" value="NZ_BNJF01000005.1"/>
</dbReference>
<dbReference type="InterPro" id="IPR007627">
    <property type="entry name" value="RNA_pol_sigma70_r2"/>
</dbReference>
<accession>A0A8J3I9Y5</accession>
<comment type="caution">
    <text evidence="8">The sequence shown here is derived from an EMBL/GenBank/DDBJ whole genome shotgun (WGS) entry which is preliminary data.</text>
</comment>
<evidence type="ECO:0000259" key="7">
    <source>
        <dbReference type="Pfam" id="PF04545"/>
    </source>
</evidence>
<evidence type="ECO:0000256" key="1">
    <source>
        <dbReference type="ARBA" id="ARBA00010641"/>
    </source>
</evidence>
<dbReference type="Proteomes" id="UP000612362">
    <property type="component" value="Unassembled WGS sequence"/>
</dbReference>
<comment type="similarity">
    <text evidence="1">Belongs to the sigma-70 factor family. ECF subfamily.</text>
</comment>
<evidence type="ECO:0000313" key="8">
    <source>
        <dbReference type="EMBL" id="GHO49500.1"/>
    </source>
</evidence>
<evidence type="ECO:0000256" key="5">
    <source>
        <dbReference type="ARBA" id="ARBA00023163"/>
    </source>
</evidence>